<evidence type="ECO:0000313" key="11">
    <source>
        <dbReference type="EMBL" id="EAQ79292.1"/>
    </source>
</evidence>
<keyword evidence="5 9" id="KW-0812">Transmembrane</keyword>
<dbReference type="GO" id="GO:0006865">
    <property type="term" value="P:amino acid transport"/>
    <property type="evidence" value="ECO:0007669"/>
    <property type="project" value="UniProtKB-KW"/>
</dbReference>
<evidence type="ECO:0000256" key="6">
    <source>
        <dbReference type="ARBA" id="ARBA00022970"/>
    </source>
</evidence>
<dbReference type="PROSITE" id="PS50928">
    <property type="entry name" value="ABC_TM1"/>
    <property type="match status" value="1"/>
</dbReference>
<feature type="domain" description="ABC transmembrane type-1" evidence="10">
    <location>
        <begin position="5"/>
        <end position="192"/>
    </location>
</feature>
<comment type="similarity">
    <text evidence="2">Belongs to the binding-protein-dependent transport system permease family. HisMQ subfamily.</text>
</comment>
<dbReference type="HOGENOM" id="CLU_019602_1_4_0"/>
<keyword evidence="6" id="KW-0029">Amino-acid transport</keyword>
<keyword evidence="7 9" id="KW-1133">Transmembrane helix</keyword>
<dbReference type="Pfam" id="PF00528">
    <property type="entry name" value="BPD_transp_1"/>
    <property type="match status" value="1"/>
</dbReference>
<dbReference type="Proteomes" id="UP000004358">
    <property type="component" value="Unassembled WGS sequence"/>
</dbReference>
<evidence type="ECO:0000256" key="2">
    <source>
        <dbReference type="ARBA" id="ARBA00010072"/>
    </source>
</evidence>
<keyword evidence="3 9" id="KW-0813">Transport</keyword>
<protein>
    <submittedName>
        <fullName evidence="11">Putative inner membrane component of binding-protein-dependent transport system</fullName>
    </submittedName>
</protein>
<dbReference type="SUPFAM" id="SSF161098">
    <property type="entry name" value="MetI-like"/>
    <property type="match status" value="1"/>
</dbReference>
<dbReference type="NCBIfam" id="TIGR01726">
    <property type="entry name" value="HEQRo_perm_3TM"/>
    <property type="match status" value="1"/>
</dbReference>
<dbReference type="GO" id="GO:0043190">
    <property type="term" value="C:ATP-binding cassette (ABC) transporter complex"/>
    <property type="evidence" value="ECO:0007669"/>
    <property type="project" value="InterPro"/>
</dbReference>
<gene>
    <name evidence="11" type="ORF">DSM3645_02413</name>
</gene>
<dbReference type="PANTHER" id="PTHR30614:SF0">
    <property type="entry name" value="L-CYSTINE TRANSPORT SYSTEM PERMEASE PROTEIN TCYL"/>
    <property type="match status" value="1"/>
</dbReference>
<dbReference type="InterPro" id="IPR000515">
    <property type="entry name" value="MetI-like"/>
</dbReference>
<organism evidence="11 12">
    <name type="scientific">Blastopirellula marina DSM 3645</name>
    <dbReference type="NCBI Taxonomy" id="314230"/>
    <lineage>
        <taxon>Bacteria</taxon>
        <taxon>Pseudomonadati</taxon>
        <taxon>Planctomycetota</taxon>
        <taxon>Planctomycetia</taxon>
        <taxon>Pirellulales</taxon>
        <taxon>Pirellulaceae</taxon>
        <taxon>Blastopirellula</taxon>
    </lineage>
</organism>
<feature type="transmembrane region" description="Helical" evidence="9">
    <location>
        <begin position="6"/>
        <end position="29"/>
    </location>
</feature>
<dbReference type="InterPro" id="IPR010065">
    <property type="entry name" value="AA_ABC_transptr_permease_3TM"/>
</dbReference>
<accession>A3ZVE6</accession>
<dbReference type="InterPro" id="IPR043429">
    <property type="entry name" value="ArtM/GltK/GlnP/TcyL/YhdX-like"/>
</dbReference>
<evidence type="ECO:0000256" key="7">
    <source>
        <dbReference type="ARBA" id="ARBA00022989"/>
    </source>
</evidence>
<evidence type="ECO:0000256" key="5">
    <source>
        <dbReference type="ARBA" id="ARBA00022692"/>
    </source>
</evidence>
<evidence type="ECO:0000256" key="9">
    <source>
        <dbReference type="RuleBase" id="RU363032"/>
    </source>
</evidence>
<evidence type="ECO:0000256" key="1">
    <source>
        <dbReference type="ARBA" id="ARBA00004429"/>
    </source>
</evidence>
<evidence type="ECO:0000313" key="12">
    <source>
        <dbReference type="Proteomes" id="UP000004358"/>
    </source>
</evidence>
<keyword evidence="4" id="KW-1003">Cell membrane</keyword>
<dbReference type="STRING" id="314230.DSM3645_02413"/>
<keyword evidence="8 9" id="KW-0472">Membrane</keyword>
<comment type="caution">
    <text evidence="11">The sequence shown here is derived from an EMBL/GenBank/DDBJ whole genome shotgun (WGS) entry which is preliminary data.</text>
</comment>
<name>A3ZVE6_9BACT</name>
<feature type="transmembrane region" description="Helical" evidence="9">
    <location>
        <begin position="67"/>
        <end position="89"/>
    </location>
</feature>
<evidence type="ECO:0000256" key="8">
    <source>
        <dbReference type="ARBA" id="ARBA00023136"/>
    </source>
</evidence>
<dbReference type="GO" id="GO:0022857">
    <property type="term" value="F:transmembrane transporter activity"/>
    <property type="evidence" value="ECO:0007669"/>
    <property type="project" value="InterPro"/>
</dbReference>
<sequence length="211" mass="22798">MLQGLWVTILITLGGIAVALVSSLLAGLGRDSRDPIVRWTATIYVETFRGASAIVLLYWFYFAMPGLIGVSMPAMVAGIVILGLNIGAYGAEVVRAAIHSVPVGQRIAAQALNLTPWQTMRYIVLPQAALAATPPLGNLMIELLKSTALVSMITVVDLTQMGMFLRTETHRSLAIFSMLLLIYFVLSQCIAAAVRQIEHRLARGQDYGGAR</sequence>
<feature type="transmembrane region" description="Helical" evidence="9">
    <location>
        <begin position="41"/>
        <end position="61"/>
    </location>
</feature>
<dbReference type="EMBL" id="AANZ01000014">
    <property type="protein sequence ID" value="EAQ79292.1"/>
    <property type="molecule type" value="Genomic_DNA"/>
</dbReference>
<proteinExistence type="inferred from homology"/>
<evidence type="ECO:0000256" key="3">
    <source>
        <dbReference type="ARBA" id="ARBA00022448"/>
    </source>
</evidence>
<feature type="transmembrane region" description="Helical" evidence="9">
    <location>
        <begin position="173"/>
        <end position="194"/>
    </location>
</feature>
<dbReference type="InterPro" id="IPR014342">
    <property type="entry name" value="Ectoine_EhuC"/>
</dbReference>
<dbReference type="NCBIfam" id="TIGR03004">
    <property type="entry name" value="ectoine_ehuC"/>
    <property type="match status" value="1"/>
</dbReference>
<evidence type="ECO:0000256" key="4">
    <source>
        <dbReference type="ARBA" id="ARBA00022475"/>
    </source>
</evidence>
<dbReference type="CDD" id="cd06261">
    <property type="entry name" value="TM_PBP2"/>
    <property type="match status" value="1"/>
</dbReference>
<dbReference type="InterPro" id="IPR035906">
    <property type="entry name" value="MetI-like_sf"/>
</dbReference>
<dbReference type="AlphaFoldDB" id="A3ZVE6"/>
<dbReference type="eggNOG" id="COG0765">
    <property type="taxonomic scope" value="Bacteria"/>
</dbReference>
<dbReference type="Gene3D" id="1.10.3720.10">
    <property type="entry name" value="MetI-like"/>
    <property type="match status" value="1"/>
</dbReference>
<dbReference type="PANTHER" id="PTHR30614">
    <property type="entry name" value="MEMBRANE COMPONENT OF AMINO ACID ABC TRANSPORTER"/>
    <property type="match status" value="1"/>
</dbReference>
<evidence type="ECO:0000259" key="10">
    <source>
        <dbReference type="PROSITE" id="PS50928"/>
    </source>
</evidence>
<reference evidence="11 12" key="1">
    <citation type="submission" date="2006-02" db="EMBL/GenBank/DDBJ databases">
        <authorList>
            <person name="Amann R."/>
            <person name="Ferriera S."/>
            <person name="Johnson J."/>
            <person name="Kravitz S."/>
            <person name="Halpern A."/>
            <person name="Remington K."/>
            <person name="Beeson K."/>
            <person name="Tran B."/>
            <person name="Rogers Y.-H."/>
            <person name="Friedman R."/>
            <person name="Venter J.C."/>
        </authorList>
    </citation>
    <scope>NUCLEOTIDE SEQUENCE [LARGE SCALE GENOMIC DNA]</scope>
    <source>
        <strain evidence="11 12">DSM 3645</strain>
    </source>
</reference>
<comment type="subcellular location">
    <subcellularLocation>
        <location evidence="1">Cell inner membrane</location>
        <topology evidence="1">Multi-pass membrane protein</topology>
    </subcellularLocation>
    <subcellularLocation>
        <location evidence="9">Cell membrane</location>
        <topology evidence="9">Multi-pass membrane protein</topology>
    </subcellularLocation>
</comment>